<dbReference type="InterPro" id="IPR024361">
    <property type="entry name" value="BACON"/>
</dbReference>
<dbReference type="Gene3D" id="2.60.120.200">
    <property type="match status" value="1"/>
</dbReference>
<feature type="domain" description="LamG-like jellyroll fold" evidence="4">
    <location>
        <begin position="308"/>
        <end position="450"/>
    </location>
</feature>
<dbReference type="Gene3D" id="2.60.40.10">
    <property type="entry name" value="Immunoglobulins"/>
    <property type="match status" value="1"/>
</dbReference>
<evidence type="ECO:0000256" key="1">
    <source>
        <dbReference type="ARBA" id="ARBA00022729"/>
    </source>
</evidence>
<feature type="chain" id="PRO_5010998029" description="LamG-like jellyroll fold domain-containing protein" evidence="3">
    <location>
        <begin position="25"/>
        <end position="461"/>
    </location>
</feature>
<dbReference type="GO" id="GO:0005975">
    <property type="term" value="P:carbohydrate metabolic process"/>
    <property type="evidence" value="ECO:0007669"/>
    <property type="project" value="UniProtKB-ARBA"/>
</dbReference>
<dbReference type="EMBL" id="JAIWYE010000018">
    <property type="protein sequence ID" value="MCA4703768.1"/>
    <property type="molecule type" value="Genomic_DNA"/>
</dbReference>
<dbReference type="Pfam" id="PF13004">
    <property type="entry name" value="BACON"/>
    <property type="match status" value="1"/>
</dbReference>
<dbReference type="Proteomes" id="UP001198461">
    <property type="component" value="Unassembled WGS sequence"/>
</dbReference>
<dbReference type="InterPro" id="IPR013783">
    <property type="entry name" value="Ig-like_fold"/>
</dbReference>
<gene>
    <name evidence="6" type="ORF">B5E52_01860</name>
    <name evidence="5" type="ORF">LD004_09075</name>
</gene>
<dbReference type="RefSeq" id="WP_004299223.1">
    <property type="nucleotide sequence ID" value="NZ_JAASHA010000002.1"/>
</dbReference>
<dbReference type="AlphaFoldDB" id="A0A1Y4VVG8"/>
<evidence type="ECO:0000313" key="7">
    <source>
        <dbReference type="Proteomes" id="UP000196036"/>
    </source>
</evidence>
<accession>A0A1Y4VVG8</accession>
<proteinExistence type="predicted"/>
<dbReference type="GO" id="GO:0004553">
    <property type="term" value="F:hydrolase activity, hydrolyzing O-glycosyl compounds"/>
    <property type="evidence" value="ECO:0007669"/>
    <property type="project" value="UniProtKB-ARBA"/>
</dbReference>
<dbReference type="PROSITE" id="PS51257">
    <property type="entry name" value="PROKAR_LIPOPROTEIN"/>
    <property type="match status" value="1"/>
</dbReference>
<dbReference type="InterPro" id="IPR006558">
    <property type="entry name" value="LamG-like"/>
</dbReference>
<reference evidence="5" key="3">
    <citation type="submission" date="2023-08" db="EMBL/GenBank/DDBJ databases">
        <title>Mucin Metabolism Genes Underlie the Key Renovations of Bacteroides xylanisolvens Genomes in Captive Great Apes.</title>
        <authorList>
            <person name="Nishida A.H."/>
        </authorList>
    </citation>
    <scope>NUCLEOTIDE SEQUENCE</scope>
    <source>
        <strain evidence="5">P13.H9</strain>
    </source>
</reference>
<evidence type="ECO:0000256" key="3">
    <source>
        <dbReference type="SAM" id="SignalP"/>
    </source>
</evidence>
<dbReference type="InterPro" id="IPR013320">
    <property type="entry name" value="ConA-like_dom_sf"/>
</dbReference>
<dbReference type="Proteomes" id="UP000196036">
    <property type="component" value="Unassembled WGS sequence"/>
</dbReference>
<evidence type="ECO:0000313" key="5">
    <source>
        <dbReference type="EMBL" id="MCA4703768.1"/>
    </source>
</evidence>
<evidence type="ECO:0000259" key="4">
    <source>
        <dbReference type="SMART" id="SM00560"/>
    </source>
</evidence>
<reference evidence="6" key="2">
    <citation type="journal article" date="2018" name="BMC Genomics">
        <title>Whole genome sequencing and function prediction of 133 gut anaerobes isolated from chicken caecum in pure cultures.</title>
        <authorList>
            <person name="Medvecky M."/>
            <person name="Cejkova D."/>
            <person name="Polansky O."/>
            <person name="Karasova D."/>
            <person name="Kubasova T."/>
            <person name="Cizek A."/>
            <person name="Rychlik I."/>
        </authorList>
    </citation>
    <scope>NUCLEOTIDE SEQUENCE</scope>
    <source>
        <strain evidence="6">An109</strain>
    </source>
</reference>
<dbReference type="EMBL" id="NFLW01000002">
    <property type="protein sequence ID" value="OUQ73961.1"/>
    <property type="molecule type" value="Genomic_DNA"/>
</dbReference>
<reference evidence="7" key="1">
    <citation type="submission" date="2017-04" db="EMBL/GenBank/DDBJ databases">
        <title>Function of individual gut microbiota members based on whole genome sequencing of pure cultures obtained from chicken caecum.</title>
        <authorList>
            <person name="Medvecky M."/>
            <person name="Cejkova D."/>
            <person name="Polansky O."/>
            <person name="Karasova D."/>
            <person name="Kubasova T."/>
            <person name="Cizek A."/>
            <person name="Rychlik I."/>
        </authorList>
    </citation>
    <scope>NUCLEOTIDE SEQUENCE [LARGE SCALE GENOMIC DNA]</scope>
    <source>
        <strain evidence="7">An109</strain>
    </source>
</reference>
<keyword evidence="1 3" id="KW-0732">Signal</keyword>
<evidence type="ECO:0000313" key="6">
    <source>
        <dbReference type="EMBL" id="OUQ73961.1"/>
    </source>
</evidence>
<organism evidence="6 7">
    <name type="scientific">Bacteroides xylanisolvens</name>
    <dbReference type="NCBI Taxonomy" id="371601"/>
    <lineage>
        <taxon>Bacteria</taxon>
        <taxon>Pseudomonadati</taxon>
        <taxon>Bacteroidota</taxon>
        <taxon>Bacteroidia</taxon>
        <taxon>Bacteroidales</taxon>
        <taxon>Bacteroidaceae</taxon>
        <taxon>Bacteroides</taxon>
    </lineage>
</organism>
<dbReference type="SMART" id="SM00560">
    <property type="entry name" value="LamGL"/>
    <property type="match status" value="1"/>
</dbReference>
<dbReference type="SUPFAM" id="SSF49899">
    <property type="entry name" value="Concanavalin A-like lectins/glucanases"/>
    <property type="match status" value="1"/>
</dbReference>
<feature type="signal peptide" evidence="3">
    <location>
        <begin position="1"/>
        <end position="24"/>
    </location>
</feature>
<keyword evidence="2" id="KW-1015">Disulfide bond</keyword>
<comment type="caution">
    <text evidence="6">The sequence shown here is derived from an EMBL/GenBank/DDBJ whole genome shotgun (WGS) entry which is preliminary data.</text>
</comment>
<dbReference type="GeneID" id="29451799"/>
<dbReference type="Pfam" id="PF13385">
    <property type="entry name" value="Laminin_G_3"/>
    <property type="match status" value="1"/>
</dbReference>
<sequence length="461" mass="49934">MKKKLLMNVWIMLALFTCVGISSCSDNDEDGTKGHQVLRLVDKSGNPIGGISGGDCNLTGSAENLTLRVMSDLDWEITISEGNEWFKADITKGSGSKEISFTVAENEGLEERKATVILSTTQNSSVQDFVLNCIQPGGPRLIVTPENTSVEKEGKDVTIAINTNLPSLKCIIPENVKWITQKSLTNKQLILTVAASDIAKIRTATVEITSESAAYPTTKSIEIRQAGAVDMAELLDVKFNADGTAEDLSAMKMPIKAFAGSTLSMIENETFGYIAKFDPVTINANKITSGFYIVDFTQNLIFQNAIADGFSMELYVTAKDYGESGPIPMGCHGGGGVAITWQDKDNYWTFEPYIGNYSACNTPPLGEVPEETWYHVVGVWDGTGSAGAIKLYLDGEIKAERAPAKGNSFQFPGNKWFVIGGDAGAANEADRAYKGQIAVARIYDRALTAEEVKLLYDTLEE</sequence>
<evidence type="ECO:0000256" key="2">
    <source>
        <dbReference type="ARBA" id="ARBA00023157"/>
    </source>
</evidence>
<dbReference type="CDD" id="cd14948">
    <property type="entry name" value="BACON"/>
    <property type="match status" value="1"/>
</dbReference>
<protein>
    <recommendedName>
        <fullName evidence="4">LamG-like jellyroll fold domain-containing protein</fullName>
    </recommendedName>
</protein>
<name>A0A1Y4VVG8_9BACE</name>